<sequence length="49" mass="5699">MPFKAMACPLFFRVSSTDKADIHAFPVCTQRDRLVCLKPLLLNQLRKDY</sequence>
<accession>E1YL31</accession>
<proteinExistence type="predicted"/>
<dbReference type="EMBL" id="FR695877">
    <property type="protein sequence ID" value="CBX30814.1"/>
    <property type="molecule type" value="Genomic_DNA"/>
</dbReference>
<evidence type="ECO:0000313" key="1">
    <source>
        <dbReference type="EMBL" id="CBX30814.1"/>
    </source>
</evidence>
<name>E1YL31_9BACT</name>
<organism evidence="1">
    <name type="scientific">uncultured Desulfobacterium sp</name>
    <dbReference type="NCBI Taxonomy" id="201089"/>
    <lineage>
        <taxon>Bacteria</taxon>
        <taxon>Pseudomonadati</taxon>
        <taxon>Thermodesulfobacteriota</taxon>
        <taxon>Desulfobacteria</taxon>
        <taxon>Desulfobacterales</taxon>
        <taxon>Desulfobacteriaceae</taxon>
        <taxon>Desulfobacterium</taxon>
        <taxon>environmental samples</taxon>
    </lineage>
</organism>
<protein>
    <submittedName>
        <fullName evidence="1">Uncharacterized protein</fullName>
    </submittedName>
</protein>
<reference evidence="1" key="1">
    <citation type="journal article" date="2011" name="Environ. Microbiol.">
        <title>Genomic insights into the metabolic potential of the polycyclic aromatic hydrocarbon degrading sulfate-reducing Deltaproteobacterium N47.</title>
        <authorList>
            <person name="Bergmann F."/>
            <person name="Selesi D."/>
            <person name="Weinmaier T."/>
            <person name="Tischler P."/>
            <person name="Rattei T."/>
            <person name="Meckenstock R.U."/>
        </authorList>
    </citation>
    <scope>NUCLEOTIDE SEQUENCE</scope>
</reference>
<dbReference type="AlphaFoldDB" id="E1YL31"/>
<gene>
    <name evidence="1" type="ORF">N47_E43260</name>
</gene>